<dbReference type="Proteomes" id="UP000319976">
    <property type="component" value="Chromosome"/>
</dbReference>
<dbReference type="RefSeq" id="WP_145260767.1">
    <property type="nucleotide sequence ID" value="NZ_CP036316.1"/>
</dbReference>
<dbReference type="Gene3D" id="3.40.50.2000">
    <property type="entry name" value="Glycogen Phosphorylase B"/>
    <property type="match status" value="1"/>
</dbReference>
<dbReference type="AlphaFoldDB" id="A0A517T6J4"/>
<evidence type="ECO:0000313" key="2">
    <source>
        <dbReference type="Proteomes" id="UP000319976"/>
    </source>
</evidence>
<accession>A0A517T6J4</accession>
<evidence type="ECO:0000313" key="1">
    <source>
        <dbReference type="EMBL" id="QDT63981.1"/>
    </source>
</evidence>
<proteinExistence type="predicted"/>
<dbReference type="KEGG" id="chya:V22_12110"/>
<protein>
    <recommendedName>
        <fullName evidence="3">Glycosyl transferases group 1</fullName>
    </recommendedName>
</protein>
<dbReference type="SUPFAM" id="SSF53756">
    <property type="entry name" value="UDP-Glycosyltransferase/glycogen phosphorylase"/>
    <property type="match status" value="1"/>
</dbReference>
<dbReference type="OrthoDB" id="9815351at2"/>
<organism evidence="1 2">
    <name type="scientific">Calycomorphotria hydatis</name>
    <dbReference type="NCBI Taxonomy" id="2528027"/>
    <lineage>
        <taxon>Bacteria</taxon>
        <taxon>Pseudomonadati</taxon>
        <taxon>Planctomycetota</taxon>
        <taxon>Planctomycetia</taxon>
        <taxon>Planctomycetales</taxon>
        <taxon>Planctomycetaceae</taxon>
        <taxon>Calycomorphotria</taxon>
    </lineage>
</organism>
<name>A0A517T6J4_9PLAN</name>
<dbReference type="Pfam" id="PF13692">
    <property type="entry name" value="Glyco_trans_1_4"/>
    <property type="match status" value="1"/>
</dbReference>
<keyword evidence="2" id="KW-1185">Reference proteome</keyword>
<evidence type="ECO:0008006" key="3">
    <source>
        <dbReference type="Google" id="ProtNLM"/>
    </source>
</evidence>
<reference evidence="1 2" key="1">
    <citation type="submission" date="2019-02" db="EMBL/GenBank/DDBJ databases">
        <title>Deep-cultivation of Planctomycetes and their phenomic and genomic characterization uncovers novel biology.</title>
        <authorList>
            <person name="Wiegand S."/>
            <person name="Jogler M."/>
            <person name="Boedeker C."/>
            <person name="Pinto D."/>
            <person name="Vollmers J."/>
            <person name="Rivas-Marin E."/>
            <person name="Kohn T."/>
            <person name="Peeters S.H."/>
            <person name="Heuer A."/>
            <person name="Rast P."/>
            <person name="Oberbeckmann S."/>
            <person name="Bunk B."/>
            <person name="Jeske O."/>
            <person name="Meyerdierks A."/>
            <person name="Storesund J.E."/>
            <person name="Kallscheuer N."/>
            <person name="Luecker S."/>
            <person name="Lage O.M."/>
            <person name="Pohl T."/>
            <person name="Merkel B.J."/>
            <person name="Hornburger P."/>
            <person name="Mueller R.-W."/>
            <person name="Bruemmer F."/>
            <person name="Labrenz M."/>
            <person name="Spormann A.M."/>
            <person name="Op den Camp H."/>
            <person name="Overmann J."/>
            <person name="Amann R."/>
            <person name="Jetten M.S.M."/>
            <person name="Mascher T."/>
            <person name="Medema M.H."/>
            <person name="Devos D.P."/>
            <person name="Kaster A.-K."/>
            <person name="Ovreas L."/>
            <person name="Rohde M."/>
            <person name="Galperin M.Y."/>
            <person name="Jogler C."/>
        </authorList>
    </citation>
    <scope>NUCLEOTIDE SEQUENCE [LARGE SCALE GENOMIC DNA]</scope>
    <source>
        <strain evidence="1 2">V22</strain>
    </source>
</reference>
<sequence>MSCIPLNSEAVLPPGIVERHGADDAERSILAITRFGPGTGVKYFGYQIRQREFYPHLVEQGYHIDVLQITSDRDENRKLLEQIAQQYDLVWMYRTAFWPQELKILKQLGRFIIFDIDDPIGLSASNWGNISPSRWIRFAATARASDIVTVASKGLAEEAGWLSARTELVPMLTGTSDDQPSNLPTERAEGEPLRLLWSGSRSTLKYLEKVRPQLTAIGKEFSDVELTIIGDAPFELSSMKTSFHHYDKEVVRRELSRSHVGIVPLQHDRWCQGKATYKPLLYLANGLPFVGTPVGVVREYAHAGGCGLLVNSTEEWVNAIRRLRNYDNLRIELAERGLDYVKKHHSLNTISMRVADIFDSLLAGQQASRAA</sequence>
<dbReference type="EMBL" id="CP036316">
    <property type="protein sequence ID" value="QDT63981.1"/>
    <property type="molecule type" value="Genomic_DNA"/>
</dbReference>
<gene>
    <name evidence="1" type="ORF">V22_12110</name>
</gene>